<organism evidence="2 3">
    <name type="scientific">Hymenobacter volaticus</name>
    <dbReference type="NCBI Taxonomy" id="2932254"/>
    <lineage>
        <taxon>Bacteria</taxon>
        <taxon>Pseudomonadati</taxon>
        <taxon>Bacteroidota</taxon>
        <taxon>Cytophagia</taxon>
        <taxon>Cytophagales</taxon>
        <taxon>Hymenobacteraceae</taxon>
        <taxon>Hymenobacter</taxon>
    </lineage>
</organism>
<gene>
    <name evidence="2" type="ORF">MUN86_14325</name>
</gene>
<proteinExistence type="predicted"/>
<keyword evidence="3" id="KW-1185">Reference proteome</keyword>
<keyword evidence="1" id="KW-0732">Signal</keyword>
<feature type="signal peptide" evidence="1">
    <location>
        <begin position="1"/>
        <end position="19"/>
    </location>
</feature>
<dbReference type="Proteomes" id="UP000830401">
    <property type="component" value="Chromosome"/>
</dbReference>
<evidence type="ECO:0000313" key="2">
    <source>
        <dbReference type="EMBL" id="UOQ64743.1"/>
    </source>
</evidence>
<accession>A0ABY4G1P7</accession>
<protein>
    <submittedName>
        <fullName evidence="2">Uncharacterized protein</fullName>
    </submittedName>
</protein>
<evidence type="ECO:0000256" key="1">
    <source>
        <dbReference type="SAM" id="SignalP"/>
    </source>
</evidence>
<feature type="chain" id="PRO_5047350764" evidence="1">
    <location>
        <begin position="20"/>
        <end position="88"/>
    </location>
</feature>
<reference evidence="2" key="1">
    <citation type="submission" date="2022-04" db="EMBL/GenBank/DDBJ databases">
        <title>Hymenobacter sp. isolated from the air.</title>
        <authorList>
            <person name="Won M."/>
            <person name="Lee C.-M."/>
            <person name="Woen H.-Y."/>
            <person name="Kwon S.-W."/>
        </authorList>
    </citation>
    <scope>NUCLEOTIDE SEQUENCE</scope>
    <source>
        <strain evidence="2">5420S-77</strain>
    </source>
</reference>
<sequence>MYLSLLLLLFLLSTFSVTAQNPTPRFITTGRIEIVAAGLGHTQDPVWVPESSMLLFTDAPTRTIYRCSAVSGLSKFLEHTGYTGRRYA</sequence>
<dbReference type="RefSeq" id="WP_245118713.1">
    <property type="nucleotide sequence ID" value="NZ_CP095061.1"/>
</dbReference>
<dbReference type="Gene3D" id="2.120.10.30">
    <property type="entry name" value="TolB, C-terminal domain"/>
    <property type="match status" value="1"/>
</dbReference>
<dbReference type="EMBL" id="CP095061">
    <property type="protein sequence ID" value="UOQ64743.1"/>
    <property type="molecule type" value="Genomic_DNA"/>
</dbReference>
<name>A0ABY4G1P7_9BACT</name>
<evidence type="ECO:0000313" key="3">
    <source>
        <dbReference type="Proteomes" id="UP000830401"/>
    </source>
</evidence>
<dbReference type="InterPro" id="IPR011042">
    <property type="entry name" value="6-blade_b-propeller_TolB-like"/>
</dbReference>